<organism evidence="1 2">
    <name type="scientific">Megalops atlanticus</name>
    <name type="common">Tarpon</name>
    <name type="synonym">Clupea gigantea</name>
    <dbReference type="NCBI Taxonomy" id="7932"/>
    <lineage>
        <taxon>Eukaryota</taxon>
        <taxon>Metazoa</taxon>
        <taxon>Chordata</taxon>
        <taxon>Craniata</taxon>
        <taxon>Vertebrata</taxon>
        <taxon>Euteleostomi</taxon>
        <taxon>Actinopterygii</taxon>
        <taxon>Neopterygii</taxon>
        <taxon>Teleostei</taxon>
        <taxon>Elopiformes</taxon>
        <taxon>Megalopidae</taxon>
        <taxon>Megalops</taxon>
    </lineage>
</organism>
<sequence>MRGATAGIERKIQDVFPNAHYIHCYAHQLNLIMQQATSHISKLQKRNIDLVHINGCIQQFQQDIQKIRNSLHSMVEQSSGSQPTKRRWALSPEDHEGIAAEVCDTILGHTREHFFTNHLVSATLLQEDRFEQYKMAFPEDSLSNTMKAYPMLNGSKLKPVVVLWSYSSCLWRIILKKSFQRLSLS</sequence>
<dbReference type="EMBL" id="JAFDVH010000011">
    <property type="protein sequence ID" value="KAG7467874.1"/>
    <property type="molecule type" value="Genomic_DNA"/>
</dbReference>
<name>A0A9D3T2N2_MEGAT</name>
<evidence type="ECO:0000313" key="1">
    <source>
        <dbReference type="EMBL" id="KAG7467874.1"/>
    </source>
</evidence>
<reference evidence="1" key="1">
    <citation type="submission" date="2021-01" db="EMBL/GenBank/DDBJ databases">
        <authorList>
            <person name="Zahm M."/>
            <person name="Roques C."/>
            <person name="Cabau C."/>
            <person name="Klopp C."/>
            <person name="Donnadieu C."/>
            <person name="Jouanno E."/>
            <person name="Lampietro C."/>
            <person name="Louis A."/>
            <person name="Herpin A."/>
            <person name="Echchiki A."/>
            <person name="Berthelot C."/>
            <person name="Parey E."/>
            <person name="Roest-Crollius H."/>
            <person name="Braasch I."/>
            <person name="Postlethwait J."/>
            <person name="Bobe J."/>
            <person name="Montfort J."/>
            <person name="Bouchez O."/>
            <person name="Begum T."/>
            <person name="Mejri S."/>
            <person name="Adams A."/>
            <person name="Chen W.-J."/>
            <person name="Guiguen Y."/>
        </authorList>
    </citation>
    <scope>NUCLEOTIDE SEQUENCE</scope>
    <source>
        <strain evidence="1">YG-15Mar2019-1</strain>
        <tissue evidence="1">Brain</tissue>
    </source>
</reference>
<proteinExistence type="predicted"/>
<protein>
    <submittedName>
        <fullName evidence="1">Uncharacterized protein</fullName>
    </submittedName>
</protein>
<dbReference type="Proteomes" id="UP001046870">
    <property type="component" value="Chromosome 11"/>
</dbReference>
<gene>
    <name evidence="1" type="ORF">MATL_G00136830</name>
</gene>
<evidence type="ECO:0000313" key="2">
    <source>
        <dbReference type="Proteomes" id="UP001046870"/>
    </source>
</evidence>
<dbReference type="AlphaFoldDB" id="A0A9D3T2N2"/>
<dbReference type="OrthoDB" id="6617140at2759"/>
<comment type="caution">
    <text evidence="1">The sequence shown here is derived from an EMBL/GenBank/DDBJ whole genome shotgun (WGS) entry which is preliminary data.</text>
</comment>
<keyword evidence="2" id="KW-1185">Reference proteome</keyword>
<accession>A0A9D3T2N2</accession>